<accession>A0ACB9GCF1</accession>
<dbReference type="Proteomes" id="UP001055811">
    <property type="component" value="Linkage Group LG02"/>
</dbReference>
<organism evidence="1 2">
    <name type="scientific">Cichorium intybus</name>
    <name type="common">Chicory</name>
    <dbReference type="NCBI Taxonomy" id="13427"/>
    <lineage>
        <taxon>Eukaryota</taxon>
        <taxon>Viridiplantae</taxon>
        <taxon>Streptophyta</taxon>
        <taxon>Embryophyta</taxon>
        <taxon>Tracheophyta</taxon>
        <taxon>Spermatophyta</taxon>
        <taxon>Magnoliopsida</taxon>
        <taxon>eudicotyledons</taxon>
        <taxon>Gunneridae</taxon>
        <taxon>Pentapetalae</taxon>
        <taxon>asterids</taxon>
        <taxon>campanulids</taxon>
        <taxon>Asterales</taxon>
        <taxon>Asteraceae</taxon>
        <taxon>Cichorioideae</taxon>
        <taxon>Cichorieae</taxon>
        <taxon>Cichoriinae</taxon>
        <taxon>Cichorium</taxon>
    </lineage>
</organism>
<evidence type="ECO:0000313" key="2">
    <source>
        <dbReference type="Proteomes" id="UP001055811"/>
    </source>
</evidence>
<reference evidence="2" key="1">
    <citation type="journal article" date="2022" name="Mol. Ecol. Resour.">
        <title>The genomes of chicory, endive, great burdock and yacon provide insights into Asteraceae palaeo-polyploidization history and plant inulin production.</title>
        <authorList>
            <person name="Fan W."/>
            <person name="Wang S."/>
            <person name="Wang H."/>
            <person name="Wang A."/>
            <person name="Jiang F."/>
            <person name="Liu H."/>
            <person name="Zhao H."/>
            <person name="Xu D."/>
            <person name="Zhang Y."/>
        </authorList>
    </citation>
    <scope>NUCLEOTIDE SEQUENCE [LARGE SCALE GENOMIC DNA]</scope>
    <source>
        <strain evidence="2">cv. Punajuju</strain>
    </source>
</reference>
<gene>
    <name evidence="1" type="ORF">L2E82_10750</name>
</gene>
<protein>
    <submittedName>
        <fullName evidence="1">Uncharacterized protein</fullName>
    </submittedName>
</protein>
<sequence length="195" mass="22404">MSIYLQLRYQSSSFSNLDIYVLEDDHEFETDNSFQIVRDKSGFQSAKHCGFQELRSDKTNPGFPFNLHLVIQVPMYKSNIVMSYPIVNEYLGLKNGILDQSAIFKLWLFNIYGLQGLKQALTTNPGCNRRVYECQEAAKVLLKALGKNVEPILCNVEQEEYEAHKSKLEPDLARRAEHYFSENLQVIKGSNLSII</sequence>
<comment type="caution">
    <text evidence="1">The sequence shown here is derived from an EMBL/GenBank/DDBJ whole genome shotgun (WGS) entry which is preliminary data.</text>
</comment>
<reference evidence="1 2" key="2">
    <citation type="journal article" date="2022" name="Mol. Ecol. Resour.">
        <title>The genomes of chicory, endive, great burdock and yacon provide insights into Asteraceae paleo-polyploidization history and plant inulin production.</title>
        <authorList>
            <person name="Fan W."/>
            <person name="Wang S."/>
            <person name="Wang H."/>
            <person name="Wang A."/>
            <person name="Jiang F."/>
            <person name="Liu H."/>
            <person name="Zhao H."/>
            <person name="Xu D."/>
            <person name="Zhang Y."/>
        </authorList>
    </citation>
    <scope>NUCLEOTIDE SEQUENCE [LARGE SCALE GENOMIC DNA]</scope>
    <source>
        <strain evidence="2">cv. Punajuju</strain>
        <tissue evidence="1">Leaves</tissue>
    </source>
</reference>
<evidence type="ECO:0000313" key="1">
    <source>
        <dbReference type="EMBL" id="KAI3780760.1"/>
    </source>
</evidence>
<dbReference type="EMBL" id="CM042010">
    <property type="protein sequence ID" value="KAI3780760.1"/>
    <property type="molecule type" value="Genomic_DNA"/>
</dbReference>
<proteinExistence type="predicted"/>
<name>A0ACB9GCF1_CICIN</name>
<keyword evidence="2" id="KW-1185">Reference proteome</keyword>